<feature type="transmembrane region" description="Helical" evidence="1">
    <location>
        <begin position="21"/>
        <end position="40"/>
    </location>
</feature>
<proteinExistence type="predicted"/>
<evidence type="ECO:0000313" key="2">
    <source>
        <dbReference type="EMBL" id="SPH21283.1"/>
    </source>
</evidence>
<dbReference type="EMBL" id="OMOR01000001">
    <property type="protein sequence ID" value="SPH21283.1"/>
    <property type="molecule type" value="Genomic_DNA"/>
</dbReference>
<organism evidence="2 3">
    <name type="scientific">Ascidiaceihabitans donghaensis</name>
    <dbReference type="NCBI Taxonomy" id="1510460"/>
    <lineage>
        <taxon>Bacteria</taxon>
        <taxon>Pseudomonadati</taxon>
        <taxon>Pseudomonadota</taxon>
        <taxon>Alphaproteobacteria</taxon>
        <taxon>Rhodobacterales</taxon>
        <taxon>Paracoccaceae</taxon>
        <taxon>Ascidiaceihabitans</taxon>
    </lineage>
</organism>
<gene>
    <name evidence="2" type="ORF">ASD8599_02035</name>
</gene>
<dbReference type="RefSeq" id="WP_281261555.1">
    <property type="nucleotide sequence ID" value="NZ_OMOR01000001.1"/>
</dbReference>
<dbReference type="Proteomes" id="UP000244880">
    <property type="component" value="Unassembled WGS sequence"/>
</dbReference>
<keyword evidence="3" id="KW-1185">Reference proteome</keyword>
<keyword evidence="1" id="KW-0812">Transmembrane</keyword>
<protein>
    <submittedName>
        <fullName evidence="2">Uncharacterized protein</fullName>
    </submittedName>
</protein>
<evidence type="ECO:0000256" key="1">
    <source>
        <dbReference type="SAM" id="Phobius"/>
    </source>
</evidence>
<sequence>MQTIQSGYRGLGLLMELNLDRVLFVGSLFIGLVAGVWLSGL</sequence>
<evidence type="ECO:0000313" key="3">
    <source>
        <dbReference type="Proteomes" id="UP000244880"/>
    </source>
</evidence>
<keyword evidence="1" id="KW-0472">Membrane</keyword>
<keyword evidence="1" id="KW-1133">Transmembrane helix</keyword>
<reference evidence="2 3" key="1">
    <citation type="submission" date="2018-03" db="EMBL/GenBank/DDBJ databases">
        <authorList>
            <person name="Keele B.F."/>
        </authorList>
    </citation>
    <scope>NUCLEOTIDE SEQUENCE [LARGE SCALE GENOMIC DNA]</scope>
    <source>
        <strain evidence="2 3">CECT 8599</strain>
    </source>
</reference>
<accession>A0A2R8BE43</accession>
<name>A0A2R8BE43_9RHOB</name>
<dbReference type="AlphaFoldDB" id="A0A2R8BE43"/>